<dbReference type="SUPFAM" id="SSF88723">
    <property type="entry name" value="PIN domain-like"/>
    <property type="match status" value="1"/>
</dbReference>
<comment type="function">
    <text evidence="5">5'-3' exonuclease acting preferentially on double-stranded DNA.</text>
</comment>
<evidence type="ECO:0000256" key="1">
    <source>
        <dbReference type="ARBA" id="ARBA00022722"/>
    </source>
</evidence>
<keyword evidence="2" id="KW-0378">Hydrolase</keyword>
<protein>
    <recommendedName>
        <fullName evidence="6">5'-3' exonuclease</fullName>
    </recommendedName>
</protein>
<dbReference type="Proteomes" id="UP001240150">
    <property type="component" value="Chromosome"/>
</dbReference>
<dbReference type="InterPro" id="IPR029060">
    <property type="entry name" value="PIN-like_dom_sf"/>
</dbReference>
<dbReference type="Pfam" id="PF01367">
    <property type="entry name" value="5_3_exonuc"/>
    <property type="match status" value="1"/>
</dbReference>
<evidence type="ECO:0000256" key="6">
    <source>
        <dbReference type="ARBA" id="ARBA00050026"/>
    </source>
</evidence>
<dbReference type="PANTHER" id="PTHR42646:SF2">
    <property type="entry name" value="5'-3' EXONUCLEASE FAMILY PROTEIN"/>
    <property type="match status" value="1"/>
</dbReference>
<dbReference type="InterPro" id="IPR008918">
    <property type="entry name" value="HhH2"/>
</dbReference>
<dbReference type="Gene3D" id="1.10.150.20">
    <property type="entry name" value="5' to 3' exonuclease, C-terminal subdomain"/>
    <property type="match status" value="1"/>
</dbReference>
<gene>
    <name evidence="8" type="ORF">ACTOB_003743</name>
</gene>
<evidence type="ECO:0000256" key="5">
    <source>
        <dbReference type="ARBA" id="ARBA00049957"/>
    </source>
</evidence>
<dbReference type="InterPro" id="IPR036279">
    <property type="entry name" value="5-3_exonuclease_C_sf"/>
</dbReference>
<dbReference type="CDD" id="cd09898">
    <property type="entry name" value="H3TH_53EXO"/>
    <property type="match status" value="1"/>
</dbReference>
<dbReference type="GO" id="GO:0004527">
    <property type="term" value="F:exonuclease activity"/>
    <property type="evidence" value="ECO:0007669"/>
    <property type="project" value="UniProtKB-KW"/>
</dbReference>
<evidence type="ECO:0000313" key="9">
    <source>
        <dbReference type="Proteomes" id="UP001240150"/>
    </source>
</evidence>
<dbReference type="Pfam" id="PF02739">
    <property type="entry name" value="5_3_exonuc_N"/>
    <property type="match status" value="1"/>
</dbReference>
<dbReference type="InterPro" id="IPR002421">
    <property type="entry name" value="5-3_exonuclease"/>
</dbReference>
<evidence type="ECO:0000259" key="7">
    <source>
        <dbReference type="SMART" id="SM00475"/>
    </source>
</evidence>
<keyword evidence="1" id="KW-0540">Nuclease</keyword>
<evidence type="ECO:0000256" key="2">
    <source>
        <dbReference type="ARBA" id="ARBA00022801"/>
    </source>
</evidence>
<evidence type="ECO:0000313" key="8">
    <source>
        <dbReference type="EMBL" id="WIN00064.1"/>
    </source>
</evidence>
<evidence type="ECO:0000256" key="3">
    <source>
        <dbReference type="ARBA" id="ARBA00022839"/>
    </source>
</evidence>
<keyword evidence="3 8" id="KW-0269">Exonuclease</keyword>
<dbReference type="EMBL" id="CP126980">
    <property type="protein sequence ID" value="WIN00064.1"/>
    <property type="molecule type" value="Genomic_DNA"/>
</dbReference>
<evidence type="ECO:0000256" key="4">
    <source>
        <dbReference type="ARBA" id="ARBA00023125"/>
    </source>
</evidence>
<dbReference type="InterPro" id="IPR038969">
    <property type="entry name" value="FEN"/>
</dbReference>
<dbReference type="SMART" id="SM00279">
    <property type="entry name" value="HhH2"/>
    <property type="match status" value="1"/>
</dbReference>
<keyword evidence="4" id="KW-0238">DNA-binding</keyword>
<accession>A0ABY8WTT1</accession>
<dbReference type="PANTHER" id="PTHR42646">
    <property type="entry name" value="FLAP ENDONUCLEASE XNI"/>
    <property type="match status" value="1"/>
</dbReference>
<dbReference type="RefSeq" id="WP_284921529.1">
    <property type="nucleotide sequence ID" value="NZ_CP126980.1"/>
</dbReference>
<dbReference type="CDD" id="cd09859">
    <property type="entry name" value="PIN_53EXO"/>
    <property type="match status" value="1"/>
</dbReference>
<name>A0ABY8WTT1_9ACTN</name>
<keyword evidence="9" id="KW-1185">Reference proteome</keyword>
<organism evidence="8 9">
    <name type="scientific">Actinoplanes oblitus</name>
    <dbReference type="NCBI Taxonomy" id="3040509"/>
    <lineage>
        <taxon>Bacteria</taxon>
        <taxon>Bacillati</taxon>
        <taxon>Actinomycetota</taxon>
        <taxon>Actinomycetes</taxon>
        <taxon>Micromonosporales</taxon>
        <taxon>Micromonosporaceae</taxon>
        <taxon>Actinoplanes</taxon>
    </lineage>
</organism>
<feature type="domain" description="5'-3' exonuclease" evidence="7">
    <location>
        <begin position="12"/>
        <end position="271"/>
    </location>
</feature>
<dbReference type="InterPro" id="IPR020046">
    <property type="entry name" value="5-3_exonucl_a-hlix_arch_N"/>
</dbReference>
<reference evidence="8 9" key="1">
    <citation type="submission" date="2023-06" db="EMBL/GenBank/DDBJ databases">
        <authorList>
            <person name="Yushchuk O."/>
            <person name="Binda E."/>
            <person name="Ruckert-Reed C."/>
            <person name="Fedorenko V."/>
            <person name="Kalinowski J."/>
            <person name="Marinelli F."/>
        </authorList>
    </citation>
    <scope>NUCLEOTIDE SEQUENCE [LARGE SCALE GENOMIC DNA]</scope>
    <source>
        <strain evidence="8 9">NRRL 3884</strain>
    </source>
</reference>
<proteinExistence type="predicted"/>
<dbReference type="Gene3D" id="3.40.50.1010">
    <property type="entry name" value="5'-nuclease"/>
    <property type="match status" value="1"/>
</dbReference>
<dbReference type="InterPro" id="IPR020045">
    <property type="entry name" value="DNA_polI_H3TH"/>
</dbReference>
<sequence length="288" mass="31486">MGAVPSRPDPSVPLLLVDGHNLLWRATFGFPAKIESKDKTRDITGLFGFFALLRVAVREELPHPPEIIVVFDGQHGTAARKATDVSYKAQRPIDENAMAPIRQLPAVKDALDKHGIAWVELDDQEADDVIATLAAADLDRRVYIMSGDRDFYQLIDERVTVLNTAMHRGKRHVNAQAVLAKFRVTPAQWADFRAMTGDPADNIPGVRGIGPGTAATLLADGQTLETLHENGRMSGSRTAALSDAWNDVLRWRTMIRLNQALPLDIKPTGEPSAPLPTPAAVVEAIGQW</sequence>
<dbReference type="SUPFAM" id="SSF47807">
    <property type="entry name" value="5' to 3' exonuclease, C-terminal subdomain"/>
    <property type="match status" value="1"/>
</dbReference>
<dbReference type="SMART" id="SM00475">
    <property type="entry name" value="53EXOc"/>
    <property type="match status" value="1"/>
</dbReference>